<organism evidence="2 3">
    <name type="scientific">Pedobacter ginsenosidimutans</name>
    <dbReference type="NCBI Taxonomy" id="687842"/>
    <lineage>
        <taxon>Bacteria</taxon>
        <taxon>Pseudomonadati</taxon>
        <taxon>Bacteroidota</taxon>
        <taxon>Sphingobacteriia</taxon>
        <taxon>Sphingobacteriales</taxon>
        <taxon>Sphingobacteriaceae</taxon>
        <taxon>Pedobacter</taxon>
    </lineage>
</organism>
<dbReference type="InterPro" id="IPR036249">
    <property type="entry name" value="Thioredoxin-like_sf"/>
</dbReference>
<keyword evidence="1" id="KW-0472">Membrane</keyword>
<protein>
    <recommendedName>
        <fullName evidence="4">DUF1223 domain-containing protein</fullName>
    </recommendedName>
</protein>
<dbReference type="STRING" id="687842.ASU31_24255"/>
<dbReference type="Pfam" id="PF06764">
    <property type="entry name" value="DUF1223"/>
    <property type="match status" value="1"/>
</dbReference>
<dbReference type="PANTHER" id="PTHR36057">
    <property type="match status" value="1"/>
</dbReference>
<evidence type="ECO:0000313" key="2">
    <source>
        <dbReference type="EMBL" id="KRT13492.1"/>
    </source>
</evidence>
<dbReference type="Proteomes" id="UP000051950">
    <property type="component" value="Unassembled WGS sequence"/>
</dbReference>
<reference evidence="2 3" key="1">
    <citation type="submission" date="2015-11" db="EMBL/GenBank/DDBJ databases">
        <title>Sequence of Pedobacter ginsenosidimutans.</title>
        <authorList>
            <person name="Carson E."/>
            <person name="Keyser V."/>
            <person name="Newman J."/>
            <person name="Miller J."/>
        </authorList>
    </citation>
    <scope>NUCLEOTIDE SEQUENCE [LARGE SCALE GENOMIC DNA]</scope>
    <source>
        <strain evidence="2 3">KACC 14530</strain>
    </source>
</reference>
<dbReference type="EMBL" id="LMZQ01000042">
    <property type="protein sequence ID" value="KRT13492.1"/>
    <property type="molecule type" value="Genomic_DNA"/>
</dbReference>
<proteinExistence type="predicted"/>
<comment type="caution">
    <text evidence="2">The sequence shown here is derived from an EMBL/GenBank/DDBJ whole genome shotgun (WGS) entry which is preliminary data.</text>
</comment>
<evidence type="ECO:0000313" key="3">
    <source>
        <dbReference type="Proteomes" id="UP000051950"/>
    </source>
</evidence>
<dbReference type="SUPFAM" id="SSF52833">
    <property type="entry name" value="Thioredoxin-like"/>
    <property type="match status" value="1"/>
</dbReference>
<feature type="transmembrane region" description="Helical" evidence="1">
    <location>
        <begin position="32"/>
        <end position="52"/>
    </location>
</feature>
<name>A0A0T5VIV8_9SPHI</name>
<dbReference type="InterPro" id="IPR010634">
    <property type="entry name" value="DUF1223"/>
</dbReference>
<keyword evidence="3" id="KW-1185">Reference proteome</keyword>
<gene>
    <name evidence="2" type="ORF">ASU31_24255</name>
</gene>
<dbReference type="PANTHER" id="PTHR36057:SF1">
    <property type="entry name" value="LIPOPROTEIN LIPID ATTACHMENT SITE-LIKE PROTEIN, PUTATIVE (DUF1223)-RELATED"/>
    <property type="match status" value="1"/>
</dbReference>
<sequence>MSGSAIFTEFQAYYPLIFDKKRIEIMKTLKRIAIVNAVIVAVIALSAFIWVGSAQEKKIEQPVNGKGFAVLELFTSEGCSSCPPAEELLAKIEKESNGKPVYVLGYHVDYFDNLGWKDVFGSPENTKRQKKYSAWLNAQVYTPQLVINGAQEFIGSNESEVRNAINKQLLNKKYTASLAFDTKRDGEELTINYETKDTQASDDLLFALVQKGGSTHVQRGENAGLKLSHVQIVRKTLTLSLKDAKSGTAVLNIPKGSNAEKWEVIGMVQHKITGAISAVNASTTF</sequence>
<keyword evidence="1" id="KW-0812">Transmembrane</keyword>
<dbReference type="AlphaFoldDB" id="A0A0T5VIV8"/>
<keyword evidence="1" id="KW-1133">Transmembrane helix</keyword>
<dbReference type="Gene3D" id="3.40.30.10">
    <property type="entry name" value="Glutaredoxin"/>
    <property type="match status" value="1"/>
</dbReference>
<evidence type="ECO:0008006" key="4">
    <source>
        <dbReference type="Google" id="ProtNLM"/>
    </source>
</evidence>
<accession>A0A0T5VIV8</accession>
<evidence type="ECO:0000256" key="1">
    <source>
        <dbReference type="SAM" id="Phobius"/>
    </source>
</evidence>